<dbReference type="GO" id="GO:0000976">
    <property type="term" value="F:transcription cis-regulatory region binding"/>
    <property type="evidence" value="ECO:0007669"/>
    <property type="project" value="TreeGrafter"/>
</dbReference>
<dbReference type="PROSITE" id="PS50977">
    <property type="entry name" value="HTH_TETR_2"/>
    <property type="match status" value="1"/>
</dbReference>
<feature type="domain" description="HTH tetR-type" evidence="5">
    <location>
        <begin position="5"/>
        <end position="65"/>
    </location>
</feature>
<dbReference type="PANTHER" id="PTHR30055:SF220">
    <property type="entry name" value="TETR-FAMILY REGULATORY PROTEIN"/>
    <property type="match status" value="1"/>
</dbReference>
<evidence type="ECO:0000256" key="2">
    <source>
        <dbReference type="ARBA" id="ARBA00023125"/>
    </source>
</evidence>
<keyword evidence="1" id="KW-0805">Transcription regulation</keyword>
<dbReference type="Proteomes" id="UP000270743">
    <property type="component" value="Unassembled WGS sequence"/>
</dbReference>
<proteinExistence type="predicted"/>
<evidence type="ECO:0000256" key="3">
    <source>
        <dbReference type="ARBA" id="ARBA00023163"/>
    </source>
</evidence>
<dbReference type="Pfam" id="PF13305">
    <property type="entry name" value="TetR_C_33"/>
    <property type="match status" value="1"/>
</dbReference>
<dbReference type="Gene3D" id="1.10.357.10">
    <property type="entry name" value="Tetracycline Repressor, domain 2"/>
    <property type="match status" value="1"/>
</dbReference>
<dbReference type="InterPro" id="IPR009057">
    <property type="entry name" value="Homeodomain-like_sf"/>
</dbReference>
<dbReference type="AlphaFoldDB" id="A0A447INY3"/>
<feature type="DNA-binding region" description="H-T-H motif" evidence="4">
    <location>
        <begin position="28"/>
        <end position="47"/>
    </location>
</feature>
<dbReference type="OrthoDB" id="7056813at2"/>
<sequence length="184" mass="19832">MAPRPDLPQLLIQAGMDILDEDGTEGLTLRRIAARAGVSHAAPAHHFGGLPGLKVAIATCGFQSFLDHLNAARDGMSDSDPFQRLLGVNLAYIQFASSRRGLFRLMFDQLSTQDPELGKTALGSYFVLKQMCAPFVQGRPAAALETAVWGLTHGYAALNMGQRRPPNSPLELSSYEAALRLLIG</sequence>
<accession>A0A447INY3</accession>
<keyword evidence="3" id="KW-0804">Transcription</keyword>
<evidence type="ECO:0000259" key="5">
    <source>
        <dbReference type="PROSITE" id="PS50977"/>
    </source>
</evidence>
<dbReference type="InterPro" id="IPR001647">
    <property type="entry name" value="HTH_TetR"/>
</dbReference>
<gene>
    <name evidence="6" type="ORF">PARHAE_02396</name>
</gene>
<evidence type="ECO:0000256" key="1">
    <source>
        <dbReference type="ARBA" id="ARBA00023015"/>
    </source>
</evidence>
<evidence type="ECO:0000256" key="4">
    <source>
        <dbReference type="PROSITE-ProRule" id="PRU00335"/>
    </source>
</evidence>
<dbReference type="InterPro" id="IPR025996">
    <property type="entry name" value="MT1864/Rv1816-like_C"/>
</dbReference>
<keyword evidence="7" id="KW-1185">Reference proteome</keyword>
<evidence type="ECO:0000313" key="7">
    <source>
        <dbReference type="Proteomes" id="UP000270743"/>
    </source>
</evidence>
<dbReference type="InterPro" id="IPR036271">
    <property type="entry name" value="Tet_transcr_reg_TetR-rel_C_sf"/>
</dbReference>
<dbReference type="EMBL" id="UZWE01000033">
    <property type="protein sequence ID" value="VDS09206.1"/>
    <property type="molecule type" value="Genomic_DNA"/>
</dbReference>
<dbReference type="InterPro" id="IPR050109">
    <property type="entry name" value="HTH-type_TetR-like_transc_reg"/>
</dbReference>
<reference evidence="6 7" key="1">
    <citation type="submission" date="2018-12" db="EMBL/GenBank/DDBJ databases">
        <authorList>
            <person name="Criscuolo A."/>
        </authorList>
    </citation>
    <scope>NUCLEOTIDE SEQUENCE [LARGE SCALE GENOMIC DNA]</scope>
    <source>
        <strain evidence="6">ACIP1116241</strain>
    </source>
</reference>
<dbReference type="GO" id="GO:0003700">
    <property type="term" value="F:DNA-binding transcription factor activity"/>
    <property type="evidence" value="ECO:0007669"/>
    <property type="project" value="TreeGrafter"/>
</dbReference>
<keyword evidence="2 4" id="KW-0238">DNA-binding</keyword>
<dbReference type="PANTHER" id="PTHR30055">
    <property type="entry name" value="HTH-TYPE TRANSCRIPTIONAL REGULATOR RUTR"/>
    <property type="match status" value="1"/>
</dbReference>
<dbReference type="RefSeq" id="WP_126154862.1">
    <property type="nucleotide sequence ID" value="NZ_UZWE01000033.1"/>
</dbReference>
<dbReference type="SUPFAM" id="SSF46689">
    <property type="entry name" value="Homeodomain-like"/>
    <property type="match status" value="1"/>
</dbReference>
<dbReference type="SUPFAM" id="SSF48498">
    <property type="entry name" value="Tetracyclin repressor-like, C-terminal domain"/>
    <property type="match status" value="1"/>
</dbReference>
<organism evidence="6 7">
    <name type="scientific">Paracoccus haematequi</name>
    <dbReference type="NCBI Taxonomy" id="2491866"/>
    <lineage>
        <taxon>Bacteria</taxon>
        <taxon>Pseudomonadati</taxon>
        <taxon>Pseudomonadota</taxon>
        <taxon>Alphaproteobacteria</taxon>
        <taxon>Rhodobacterales</taxon>
        <taxon>Paracoccaceae</taxon>
        <taxon>Paracoccus</taxon>
    </lineage>
</organism>
<name>A0A447INY3_9RHOB</name>
<dbReference type="Pfam" id="PF00440">
    <property type="entry name" value="TetR_N"/>
    <property type="match status" value="1"/>
</dbReference>
<evidence type="ECO:0000313" key="6">
    <source>
        <dbReference type="EMBL" id="VDS09206.1"/>
    </source>
</evidence>
<protein>
    <submittedName>
        <fullName evidence="6">Transcriptional regulator BetI</fullName>
    </submittedName>
</protein>